<dbReference type="InParanoid" id="A0A7X0JRP9"/>
<dbReference type="AlphaFoldDB" id="A0A7X0JRP9"/>
<comment type="similarity">
    <text evidence="1">Belongs to the bacterial solute-binding protein 9 family.</text>
</comment>
<feature type="chain" id="PRO_5031112438" description="High-affinity zinc uptake system protein ZnuA" evidence="6">
    <location>
        <begin position="22"/>
        <end position="274"/>
    </location>
</feature>
<evidence type="ECO:0000256" key="2">
    <source>
        <dbReference type="ARBA" id="ARBA00015915"/>
    </source>
</evidence>
<dbReference type="EMBL" id="JACHHT010000001">
    <property type="protein sequence ID" value="MBB6520121.1"/>
    <property type="molecule type" value="Genomic_DNA"/>
</dbReference>
<dbReference type="GO" id="GO:0046872">
    <property type="term" value="F:metal ion binding"/>
    <property type="evidence" value="ECO:0007669"/>
    <property type="project" value="InterPro"/>
</dbReference>
<evidence type="ECO:0000256" key="5">
    <source>
        <dbReference type="ARBA" id="ARBA00022906"/>
    </source>
</evidence>
<proteinExistence type="inferred from homology"/>
<reference evidence="7 8" key="1">
    <citation type="submission" date="2020-08" db="EMBL/GenBank/DDBJ databases">
        <title>Genomic Encyclopedia of Type Strains, Phase IV (KMG-IV): sequencing the most valuable type-strain genomes for metagenomic binning, comparative biology and taxonomic classification.</title>
        <authorList>
            <person name="Goeker M."/>
        </authorList>
    </citation>
    <scope>NUCLEOTIDE SEQUENCE [LARGE SCALE GENOMIC DNA]</scope>
    <source>
        <strain evidence="7 8">DSM 22368</strain>
    </source>
</reference>
<dbReference type="Proteomes" id="UP000528457">
    <property type="component" value="Unassembled WGS sequence"/>
</dbReference>
<keyword evidence="8" id="KW-1185">Reference proteome</keyword>
<dbReference type="SUPFAM" id="SSF53807">
    <property type="entry name" value="Helical backbone' metal receptor"/>
    <property type="match status" value="1"/>
</dbReference>
<evidence type="ECO:0000256" key="6">
    <source>
        <dbReference type="SAM" id="SignalP"/>
    </source>
</evidence>
<dbReference type="Gene3D" id="3.40.50.1980">
    <property type="entry name" value="Nitrogenase molybdenum iron protein domain"/>
    <property type="match status" value="2"/>
</dbReference>
<keyword evidence="5" id="KW-0406">Ion transport</keyword>
<dbReference type="InterPro" id="IPR050492">
    <property type="entry name" value="Bact_metal-bind_prot9"/>
</dbReference>
<gene>
    <name evidence="7" type="ORF">HNR48_000399</name>
</gene>
<dbReference type="RefSeq" id="WP_166852191.1">
    <property type="nucleotide sequence ID" value="NZ_JAAONY010000001.1"/>
</dbReference>
<evidence type="ECO:0000313" key="7">
    <source>
        <dbReference type="EMBL" id="MBB6520121.1"/>
    </source>
</evidence>
<comment type="caution">
    <text evidence="7">The sequence shown here is derived from an EMBL/GenBank/DDBJ whole genome shotgun (WGS) entry which is preliminary data.</text>
</comment>
<dbReference type="PANTHER" id="PTHR42953">
    <property type="entry name" value="HIGH-AFFINITY ZINC UPTAKE SYSTEM PROTEIN ZNUA-RELATED"/>
    <property type="match status" value="1"/>
</dbReference>
<keyword evidence="3" id="KW-0813">Transport</keyword>
<feature type="signal peptide" evidence="6">
    <location>
        <begin position="1"/>
        <end position="21"/>
    </location>
</feature>
<keyword evidence="4 6" id="KW-0732">Signal</keyword>
<dbReference type="GO" id="GO:0006829">
    <property type="term" value="P:zinc ion transport"/>
    <property type="evidence" value="ECO:0007669"/>
    <property type="project" value="UniProtKB-KW"/>
</dbReference>
<keyword evidence="5" id="KW-0864">Zinc transport</keyword>
<protein>
    <recommendedName>
        <fullName evidence="2">High-affinity zinc uptake system protein ZnuA</fullName>
    </recommendedName>
</protein>
<evidence type="ECO:0000313" key="8">
    <source>
        <dbReference type="Proteomes" id="UP000528457"/>
    </source>
</evidence>
<evidence type="ECO:0000256" key="1">
    <source>
        <dbReference type="ARBA" id="ARBA00011028"/>
    </source>
</evidence>
<organism evidence="7 8">
    <name type="scientific">Pseudoteredinibacter isoporae</name>
    <dbReference type="NCBI Taxonomy" id="570281"/>
    <lineage>
        <taxon>Bacteria</taxon>
        <taxon>Pseudomonadati</taxon>
        <taxon>Pseudomonadota</taxon>
        <taxon>Gammaproteobacteria</taxon>
        <taxon>Cellvibrionales</taxon>
        <taxon>Cellvibrionaceae</taxon>
        <taxon>Pseudoteredinibacter</taxon>
    </lineage>
</organism>
<sequence>MWSSLQRFVLLFLMGLPASWADEGKPKVLASIEPLAKIARELLGDSADVEVLLPAGANPHQYALKISDLARIKSSTLLIWNGPRLEPYLKAAVAKTAVAHINFHSSQGGKASALHEDPHYWLSPERASAMAAAMAHHLGLPEQHIQEYQLEREALLERWKTRLAGKKLAVYHDGYEHLAAPFGFEVLAAVSAGEGKGISIAKRLKLKQELKAASCLLAEPYSEAERAKLLAEQEGLKLVWIDPLAHQAPEPFYHPWMERMMSDLSGCFEDLTER</sequence>
<evidence type="ECO:0000256" key="4">
    <source>
        <dbReference type="ARBA" id="ARBA00022729"/>
    </source>
</evidence>
<name>A0A7X0JRP9_9GAMM</name>
<keyword evidence="5" id="KW-0862">Zinc</keyword>
<dbReference type="InterPro" id="IPR006127">
    <property type="entry name" value="ZnuA-like"/>
</dbReference>
<dbReference type="FunCoup" id="A0A7X0JRP9">
    <property type="interactions" value="162"/>
</dbReference>
<accession>A0A7X0JRP9</accession>
<dbReference type="Pfam" id="PF01297">
    <property type="entry name" value="ZnuA"/>
    <property type="match status" value="1"/>
</dbReference>
<dbReference type="PANTHER" id="PTHR42953:SF3">
    <property type="entry name" value="HIGH-AFFINITY ZINC UPTAKE SYSTEM PROTEIN ZNUA"/>
    <property type="match status" value="1"/>
</dbReference>
<evidence type="ECO:0000256" key="3">
    <source>
        <dbReference type="ARBA" id="ARBA00022448"/>
    </source>
</evidence>